<sequence>MADGTKAVVDTSAADEAADEAALAAAIDELDEGGKTTPGAADAASPDDASPAPGNASPKTGAKRAGGKSADDKGAADKGAGSAAAAGPEAGTGEETAEITAPLSAREIAAELAAGSPRKKPAGTAPAAERRPTDPQPTLDPRDTATLPRTLPAPLRHSGDKIGHRYRLEECISQTETFSSWRAVDEKLRRAVGVHLMASGHQRARKVLAAAKSAALLGDPRFVQVLDAVQEGELAYVVREWLPHASDLARLLANGPMEPHEAYQMVRQVTDAVAAAHRRGQAHLRLTPRCVLRTDSGQYRINGIAVDAALRGLPADDTAEDAQRADTRAIGALLFAALTHRWPYPEDRYDLKGLPKGLQNAAPDQIRAGVHKGLSELAARALFDHPPHHAEPITTPEELAREIGRMPRIRQPEPELPAFPAPPRHNTHALPTAPNPTRVADPAVAPLPASSRPTSTRRTKRRLRRVVKATAWTVALGAIGVASWQFVDHLRNNGQAVAAPQSSTSSSAPTAAKATAHTPVPIQPKAAISYNPKADPASVYLLPKAIDGDPGTDWPTFGYDDQLGGFRDGTGLLVDLGTPQSVSSVSVQFVGTTTAELRVPTAQAGDNPEKAPLTAYTVAGGGKKSGPSVDYTLDSPITTRYVLIWLTALPKDGDGKFRGHVAEVKVFG</sequence>
<dbReference type="CDD" id="cd13973">
    <property type="entry name" value="PK_MviN-like"/>
    <property type="match status" value="1"/>
</dbReference>
<organism evidence="5">
    <name type="scientific">Streptomyces sp. Y1</name>
    <dbReference type="NCBI Taxonomy" id="3238634"/>
    <lineage>
        <taxon>Bacteria</taxon>
        <taxon>Bacillati</taxon>
        <taxon>Actinomycetota</taxon>
        <taxon>Actinomycetes</taxon>
        <taxon>Kitasatosporales</taxon>
        <taxon>Streptomycetaceae</taxon>
        <taxon>Streptomyces</taxon>
    </lineage>
</organism>
<dbReference type="InterPro" id="IPR011009">
    <property type="entry name" value="Kinase-like_dom_sf"/>
</dbReference>
<evidence type="ECO:0000256" key="2">
    <source>
        <dbReference type="SAM" id="MobiDB-lite"/>
    </source>
</evidence>
<proteinExistence type="predicted"/>
<feature type="region of interest" description="Disordered" evidence="2">
    <location>
        <begin position="112"/>
        <end position="159"/>
    </location>
</feature>
<feature type="region of interest" description="Disordered" evidence="2">
    <location>
        <begin position="498"/>
        <end position="519"/>
    </location>
</feature>
<feature type="domain" description="F5/8 type C" evidence="4">
    <location>
        <begin position="510"/>
        <end position="668"/>
    </location>
</feature>
<dbReference type="AlphaFoldDB" id="A0AB39TL57"/>
<reference evidence="5" key="1">
    <citation type="submission" date="2024-07" db="EMBL/GenBank/DDBJ databases">
        <authorList>
            <person name="Yu S.T."/>
        </authorList>
    </citation>
    <scope>NUCLEOTIDE SEQUENCE</scope>
    <source>
        <strain evidence="5">Y1</strain>
    </source>
</reference>
<feature type="region of interest" description="Disordered" evidence="2">
    <location>
        <begin position="1"/>
        <end position="98"/>
    </location>
</feature>
<evidence type="ECO:0000259" key="3">
    <source>
        <dbReference type="PROSITE" id="PS50011"/>
    </source>
</evidence>
<dbReference type="Gene3D" id="1.10.510.10">
    <property type="entry name" value="Transferase(Phosphotransferase) domain 1"/>
    <property type="match status" value="1"/>
</dbReference>
<evidence type="ECO:0000313" key="5">
    <source>
        <dbReference type="EMBL" id="XDQ79935.1"/>
    </source>
</evidence>
<dbReference type="PANTHER" id="PTHR48125:SF10">
    <property type="entry name" value="OS12G0136300 PROTEIN"/>
    <property type="match status" value="1"/>
</dbReference>
<dbReference type="RefSeq" id="WP_369183578.1">
    <property type="nucleotide sequence ID" value="NZ_CP163445.1"/>
</dbReference>
<dbReference type="InterPro" id="IPR000719">
    <property type="entry name" value="Prot_kinase_dom"/>
</dbReference>
<dbReference type="SUPFAM" id="SSF49785">
    <property type="entry name" value="Galactose-binding domain-like"/>
    <property type="match status" value="1"/>
</dbReference>
<keyword evidence="5" id="KW-0808">Transferase</keyword>
<feature type="compositionally biased region" description="Low complexity" evidence="2">
    <location>
        <begin position="38"/>
        <end position="58"/>
    </location>
</feature>
<dbReference type="InterPro" id="IPR008979">
    <property type="entry name" value="Galactose-bd-like_sf"/>
</dbReference>
<keyword evidence="5" id="KW-0418">Kinase</keyword>
<dbReference type="Gene3D" id="3.30.200.20">
    <property type="entry name" value="Phosphorylase Kinase, domain 1"/>
    <property type="match status" value="1"/>
</dbReference>
<gene>
    <name evidence="5" type="ORF">AB2U05_16430</name>
</gene>
<feature type="compositionally biased region" description="Pro residues" evidence="2">
    <location>
        <begin position="414"/>
        <end position="423"/>
    </location>
</feature>
<feature type="region of interest" description="Disordered" evidence="2">
    <location>
        <begin position="412"/>
        <end position="462"/>
    </location>
</feature>
<protein>
    <submittedName>
        <fullName evidence="5">Protein kinase family protein</fullName>
    </submittedName>
</protein>
<dbReference type="Gene3D" id="2.60.120.260">
    <property type="entry name" value="Galactose-binding domain-like"/>
    <property type="match status" value="1"/>
</dbReference>
<dbReference type="InterPro" id="IPR000421">
    <property type="entry name" value="FA58C"/>
</dbReference>
<dbReference type="PROSITE" id="PS50011">
    <property type="entry name" value="PROTEIN_KINASE_DOM"/>
    <property type="match status" value="1"/>
</dbReference>
<evidence type="ECO:0000259" key="4">
    <source>
        <dbReference type="PROSITE" id="PS50022"/>
    </source>
</evidence>
<accession>A0AB39TL57</accession>
<dbReference type="SUPFAM" id="SSF56112">
    <property type="entry name" value="Protein kinase-like (PK-like)"/>
    <property type="match status" value="1"/>
</dbReference>
<dbReference type="GO" id="GO:0004672">
    <property type="term" value="F:protein kinase activity"/>
    <property type="evidence" value="ECO:0007669"/>
    <property type="project" value="InterPro"/>
</dbReference>
<dbReference type="GO" id="GO:0005524">
    <property type="term" value="F:ATP binding"/>
    <property type="evidence" value="ECO:0007669"/>
    <property type="project" value="InterPro"/>
</dbReference>
<evidence type="ECO:0000256" key="1">
    <source>
        <dbReference type="ARBA" id="ARBA00023170"/>
    </source>
</evidence>
<dbReference type="EMBL" id="CP163445">
    <property type="protein sequence ID" value="XDQ79935.1"/>
    <property type="molecule type" value="Genomic_DNA"/>
</dbReference>
<feature type="domain" description="Protein kinase" evidence="3">
    <location>
        <begin position="166"/>
        <end position="409"/>
    </location>
</feature>
<dbReference type="PANTHER" id="PTHR48125">
    <property type="entry name" value="LP07818P1"/>
    <property type="match status" value="1"/>
</dbReference>
<keyword evidence="1" id="KW-0675">Receptor</keyword>
<feature type="compositionally biased region" description="Low complexity" evidence="2">
    <location>
        <begin position="77"/>
        <end position="98"/>
    </location>
</feature>
<name>A0AB39TL57_9ACTN</name>
<dbReference type="PROSITE" id="PS50022">
    <property type="entry name" value="FA58C_3"/>
    <property type="match status" value="1"/>
</dbReference>